<evidence type="ECO:0000313" key="1">
    <source>
        <dbReference type="EMBL" id="KAK7484543.1"/>
    </source>
</evidence>
<dbReference type="Proteomes" id="UP001519460">
    <property type="component" value="Unassembled WGS sequence"/>
</dbReference>
<proteinExistence type="predicted"/>
<feature type="non-terminal residue" evidence="1">
    <location>
        <position position="107"/>
    </location>
</feature>
<keyword evidence="2" id="KW-1185">Reference proteome</keyword>
<gene>
    <name evidence="1" type="ORF">BaRGS_00024175</name>
</gene>
<protein>
    <submittedName>
        <fullName evidence="1">Uncharacterized protein</fullName>
    </submittedName>
</protein>
<comment type="caution">
    <text evidence="1">The sequence shown here is derived from an EMBL/GenBank/DDBJ whole genome shotgun (WGS) entry which is preliminary data.</text>
</comment>
<reference evidence="1 2" key="1">
    <citation type="journal article" date="2023" name="Sci. Data">
        <title>Genome assembly of the Korean intertidal mud-creeper Batillaria attramentaria.</title>
        <authorList>
            <person name="Patra A.K."/>
            <person name="Ho P.T."/>
            <person name="Jun S."/>
            <person name="Lee S.J."/>
            <person name="Kim Y."/>
            <person name="Won Y.J."/>
        </authorList>
    </citation>
    <scope>NUCLEOTIDE SEQUENCE [LARGE SCALE GENOMIC DNA]</scope>
    <source>
        <strain evidence="1">Wonlab-2016</strain>
    </source>
</reference>
<sequence>MRAREIGSCLHKSPESNGSYRSIFSSRWPDPIRGDYPPLAECSPLSPATEFNPVTSSLELRLLGPHKRRQLKDMQGDFDLKTVSLPRVLPSTDDCLDSVLLISPFLL</sequence>
<dbReference type="AlphaFoldDB" id="A0ABD0KBS0"/>
<accession>A0ABD0KBS0</accession>
<organism evidence="1 2">
    <name type="scientific">Batillaria attramentaria</name>
    <dbReference type="NCBI Taxonomy" id="370345"/>
    <lineage>
        <taxon>Eukaryota</taxon>
        <taxon>Metazoa</taxon>
        <taxon>Spiralia</taxon>
        <taxon>Lophotrochozoa</taxon>
        <taxon>Mollusca</taxon>
        <taxon>Gastropoda</taxon>
        <taxon>Caenogastropoda</taxon>
        <taxon>Sorbeoconcha</taxon>
        <taxon>Cerithioidea</taxon>
        <taxon>Batillariidae</taxon>
        <taxon>Batillaria</taxon>
    </lineage>
</organism>
<dbReference type="EMBL" id="JACVVK020000208">
    <property type="protein sequence ID" value="KAK7484543.1"/>
    <property type="molecule type" value="Genomic_DNA"/>
</dbReference>
<evidence type="ECO:0000313" key="2">
    <source>
        <dbReference type="Proteomes" id="UP001519460"/>
    </source>
</evidence>
<name>A0ABD0KBS0_9CAEN</name>